<dbReference type="InterPro" id="IPR038729">
    <property type="entry name" value="Rad50/SbcC_AAA"/>
</dbReference>
<dbReference type="OrthoDB" id="9803889at2"/>
<dbReference type="Gene3D" id="3.40.50.300">
    <property type="entry name" value="P-loop containing nucleotide triphosphate hydrolases"/>
    <property type="match status" value="1"/>
</dbReference>
<evidence type="ECO:0000313" key="3">
    <source>
        <dbReference type="EMBL" id="AFL74986.1"/>
    </source>
</evidence>
<dbReference type="HOGENOM" id="CLU_307942_0_0_6"/>
<dbReference type="Pfam" id="PF13476">
    <property type="entry name" value="AAA_23"/>
    <property type="match status" value="1"/>
</dbReference>
<dbReference type="Proteomes" id="UP000006062">
    <property type="component" value="Chromosome"/>
</dbReference>
<organism evidence="3 4">
    <name type="scientific">Thiocystis violascens (strain ATCC 17096 / DSM 198 / 6111)</name>
    <name type="common">Chromatium violascens</name>
    <dbReference type="NCBI Taxonomy" id="765911"/>
    <lineage>
        <taxon>Bacteria</taxon>
        <taxon>Pseudomonadati</taxon>
        <taxon>Pseudomonadota</taxon>
        <taxon>Gammaproteobacteria</taxon>
        <taxon>Chromatiales</taxon>
        <taxon>Chromatiaceae</taxon>
        <taxon>Thiocystis</taxon>
    </lineage>
</organism>
<dbReference type="GO" id="GO:0006302">
    <property type="term" value="P:double-strand break repair"/>
    <property type="evidence" value="ECO:0007669"/>
    <property type="project" value="InterPro"/>
</dbReference>
<sequence>MRAIEAARAFLIDRYRELVDPAFDFGVEDSFHRPSWRWVNEDLDPSDTDDDDALLLDPDVGVALFLLNFRGQAEERRTNLRAQVARGVGLRSRLLPRRLPDSQSDKHGGWRVVIHWFVDRRNVAIWRQQVSDLRRDTAHLDELPVDAIVARNSGWPEAIRQHGFPRLLLKTRRVLHITTAEELLEWSSADAQVARALTGFGRSFPGDLERTLAGKIEEISRKKSTSTSSPLKDQAAEPFQLTSLSIRAFRNLRELDLHLDPSAPVRCAVYHGPNGTGKSNLFEALELALRGTSQRAHDFLADNDVTTTKRAKEYLELYLRTIGEPRTDPKLRINGDEVSLALDRTDASPLSGNLLSQDDTHRFVEMPARDLAAELLGDYSALAEELLGFTENASNQAKAEFKAMLANLQLDRPGGITKPETARRKVAERELREAVHIPADVLGRLRSTELSWSRTTASAMRLADGLQPDDGRLQSLAKELSKTATCDDSAAGLLRDFLMPAWKARAEVDAFLARLADMRKHWPEHLARQVDIWGTWLVQRRAVQPTQDPATLASLEAQRQALTQTLSDLTRRGQSHKEREAHFIGVQSFIEGIWIRAGDDRCPTCDTSLRDRGGLLATVAAVREENAQTLSALRQEYSKVQQRLKDLDQRFVILGGGACPLTESEQEAVRNALAIHLPDGGSLDQLLSDSTERGRCTAWIQMVRALSAAAPLAGDAEQFETRIGALMERLNRRYRDMALGFQRPEAWRAVSKALKDRLTGVVERHLPETLAGLWLEIAFNLTPAPWQIRGDLNLAVESRRGKQEARIRLTDSETSGDFRLARYVLNRAEVRALGLAWFLVRYLTQGRFAHALLVMDDPALDMDQTTFRDLCRLLESLLRLHRVHEIPLTILLLLHQDERALDAARATEGVLHRLVWRGDASVARSVKLYSEEYRHPTPESLFADARDRRSEIVNSDRQA</sequence>
<name>I3YDB8_THIV6</name>
<dbReference type="EMBL" id="CP003154">
    <property type="protein sequence ID" value="AFL74986.1"/>
    <property type="molecule type" value="Genomic_DNA"/>
</dbReference>
<protein>
    <recommendedName>
        <fullName evidence="2">Rad50/SbcC-type AAA domain-containing protein</fullName>
    </recommendedName>
</protein>
<accession>I3YDB8</accession>
<evidence type="ECO:0000259" key="2">
    <source>
        <dbReference type="Pfam" id="PF13476"/>
    </source>
</evidence>
<keyword evidence="1" id="KW-0175">Coiled coil</keyword>
<dbReference type="SUPFAM" id="SSF52540">
    <property type="entry name" value="P-loop containing nucleoside triphosphate hydrolases"/>
    <property type="match status" value="1"/>
</dbReference>
<dbReference type="GO" id="GO:0000731">
    <property type="term" value="P:DNA synthesis involved in DNA repair"/>
    <property type="evidence" value="ECO:0007669"/>
    <property type="project" value="TreeGrafter"/>
</dbReference>
<dbReference type="KEGG" id="tvi:Thivi_3109"/>
<dbReference type="STRING" id="765911.Thivi_3109"/>
<dbReference type="PANTHER" id="PTHR32182:SF22">
    <property type="entry name" value="ATP-DEPENDENT ENDONUCLEASE, OLD FAMILY-RELATED"/>
    <property type="match status" value="1"/>
</dbReference>
<reference evidence="3 4" key="1">
    <citation type="submission" date="2012-06" db="EMBL/GenBank/DDBJ databases">
        <title>Complete sequence of Thiocystis violascens DSM 198.</title>
        <authorList>
            <consortium name="US DOE Joint Genome Institute"/>
            <person name="Lucas S."/>
            <person name="Han J."/>
            <person name="Lapidus A."/>
            <person name="Cheng J.-F."/>
            <person name="Goodwin L."/>
            <person name="Pitluck S."/>
            <person name="Peters L."/>
            <person name="Ovchinnikova G."/>
            <person name="Teshima H."/>
            <person name="Detter J.C."/>
            <person name="Han C."/>
            <person name="Tapia R."/>
            <person name="Land M."/>
            <person name="Hauser L."/>
            <person name="Kyrpides N."/>
            <person name="Ivanova N."/>
            <person name="Pagani I."/>
            <person name="Vogl K."/>
            <person name="Liu Z."/>
            <person name="Frigaard N.-U."/>
            <person name="Bryant D."/>
            <person name="Woyke T."/>
        </authorList>
    </citation>
    <scope>NUCLEOTIDE SEQUENCE [LARGE SCALE GENOMIC DNA]</scope>
    <source>
        <strain evidence="4">ATCC 17096 / DSM 198 / 6111</strain>
    </source>
</reference>
<dbReference type="AlphaFoldDB" id="I3YDB8"/>
<proteinExistence type="predicted"/>
<dbReference type="InterPro" id="IPR027417">
    <property type="entry name" value="P-loop_NTPase"/>
</dbReference>
<gene>
    <name evidence="3" type="ordered locus">Thivi_3109</name>
</gene>
<keyword evidence="4" id="KW-1185">Reference proteome</keyword>
<evidence type="ECO:0000313" key="4">
    <source>
        <dbReference type="Proteomes" id="UP000006062"/>
    </source>
</evidence>
<feature type="coiled-coil region" evidence="1">
    <location>
        <begin position="623"/>
        <end position="650"/>
    </location>
</feature>
<dbReference type="RefSeq" id="WP_014779400.1">
    <property type="nucleotide sequence ID" value="NC_018012.1"/>
</dbReference>
<evidence type="ECO:0000256" key="1">
    <source>
        <dbReference type="SAM" id="Coils"/>
    </source>
</evidence>
<feature type="domain" description="Rad50/SbcC-type AAA" evidence="2">
    <location>
        <begin position="243"/>
        <end position="325"/>
    </location>
</feature>
<dbReference type="PANTHER" id="PTHR32182">
    <property type="entry name" value="DNA REPLICATION AND REPAIR PROTEIN RECF"/>
    <property type="match status" value="1"/>
</dbReference>
<dbReference type="eggNOG" id="COG1196">
    <property type="taxonomic scope" value="Bacteria"/>
</dbReference>
<dbReference type="GO" id="GO:0016887">
    <property type="term" value="F:ATP hydrolysis activity"/>
    <property type="evidence" value="ECO:0007669"/>
    <property type="project" value="InterPro"/>
</dbReference>